<evidence type="ECO:0000313" key="8">
    <source>
        <dbReference type="EMBL" id="SEQ57804.1"/>
    </source>
</evidence>
<dbReference type="PANTHER" id="PTHR22726:SF1">
    <property type="entry name" value="METALLOENDOPEPTIDASE OMA1, MITOCHONDRIAL"/>
    <property type="match status" value="1"/>
</dbReference>
<proteinExistence type="inferred from homology"/>
<dbReference type="GO" id="GO:0051603">
    <property type="term" value="P:proteolysis involved in protein catabolic process"/>
    <property type="evidence" value="ECO:0007669"/>
    <property type="project" value="TreeGrafter"/>
</dbReference>
<keyword evidence="2" id="KW-0479">Metal-binding</keyword>
<keyword evidence="1 6" id="KW-0645">Protease</keyword>
<keyword evidence="5 6" id="KW-0482">Metalloprotease</keyword>
<gene>
    <name evidence="8" type="ORF">SAMN05421824_2021</name>
</gene>
<accession>A0A1H9H642</accession>
<sequence>MKYLISLGLICAFSWVHSQNHQLLDTTDYEQHKHLISNFKVKNETFNAHIKKDYKGKLRKEILKIYTAYQRQLEEILENKKLLFDSRFETYTDSLFNILAVNNIALKDKNIEVFLSKKPSPNAFSIGNGTVIINIGLFSFLENEYQVLSVMAHEMAHELLKHSHKSIVNKATLNVSELGNNSDFTRSLKLNKYNKGALSFEKLKDLLYEEGETKRKNEIEADSLGYLLYKNSKSPKREYLNALIALKKYDSVPSIPLDSTIYKKVFDLPEQPFSQQWMENEDFEAYNYGFYKDKIDADSIKNHPEIENRIAILKKSFEELQVETPVTNTTNVDSIFITLQHLANEAYVENLFYNNEYGLSIYLILKRLENNFDDDYLKKWLGINFNAMYDAKKKYQLNRYVARVVPKEQSKSYQQFLNFIWNLNLSEIKTIADHYSNP</sequence>
<reference evidence="8 9" key="1">
    <citation type="submission" date="2016-10" db="EMBL/GenBank/DDBJ databases">
        <authorList>
            <person name="de Groot N.N."/>
        </authorList>
    </citation>
    <scope>NUCLEOTIDE SEQUENCE [LARGE SCALE GENOMIC DNA]</scope>
    <source>
        <strain evidence="8 9">DSM 21035</strain>
    </source>
</reference>
<protein>
    <submittedName>
        <fullName evidence="8">Peptidase family M48</fullName>
    </submittedName>
</protein>
<dbReference type="RefSeq" id="WP_092579058.1">
    <property type="nucleotide sequence ID" value="NZ_FOFN01000002.1"/>
</dbReference>
<comment type="similarity">
    <text evidence="6">Belongs to the peptidase M48 family.</text>
</comment>
<dbReference type="PANTHER" id="PTHR22726">
    <property type="entry name" value="METALLOENDOPEPTIDASE OMA1"/>
    <property type="match status" value="1"/>
</dbReference>
<dbReference type="Proteomes" id="UP000198999">
    <property type="component" value="Unassembled WGS sequence"/>
</dbReference>
<dbReference type="GO" id="GO:0046872">
    <property type="term" value="F:metal ion binding"/>
    <property type="evidence" value="ECO:0007669"/>
    <property type="project" value="UniProtKB-KW"/>
</dbReference>
<evidence type="ECO:0000256" key="4">
    <source>
        <dbReference type="ARBA" id="ARBA00022833"/>
    </source>
</evidence>
<keyword evidence="3 6" id="KW-0378">Hydrolase</keyword>
<keyword evidence="4 6" id="KW-0862">Zinc</keyword>
<name>A0A1H9H642_9FLAO</name>
<dbReference type="InterPro" id="IPR001915">
    <property type="entry name" value="Peptidase_M48"/>
</dbReference>
<evidence type="ECO:0000256" key="2">
    <source>
        <dbReference type="ARBA" id="ARBA00022723"/>
    </source>
</evidence>
<evidence type="ECO:0000259" key="7">
    <source>
        <dbReference type="Pfam" id="PF01435"/>
    </source>
</evidence>
<dbReference type="STRING" id="419940.SAMN05421824_2021"/>
<keyword evidence="9" id="KW-1185">Reference proteome</keyword>
<dbReference type="GO" id="GO:0016020">
    <property type="term" value="C:membrane"/>
    <property type="evidence" value="ECO:0007669"/>
    <property type="project" value="TreeGrafter"/>
</dbReference>
<dbReference type="Gene3D" id="3.30.2010.10">
    <property type="entry name" value="Metalloproteases ('zincins'), catalytic domain"/>
    <property type="match status" value="1"/>
</dbReference>
<organism evidence="8 9">
    <name type="scientific">Hyunsoonleella jejuensis</name>
    <dbReference type="NCBI Taxonomy" id="419940"/>
    <lineage>
        <taxon>Bacteria</taxon>
        <taxon>Pseudomonadati</taxon>
        <taxon>Bacteroidota</taxon>
        <taxon>Flavobacteriia</taxon>
        <taxon>Flavobacteriales</taxon>
        <taxon>Flavobacteriaceae</taxon>
    </lineage>
</organism>
<dbReference type="Pfam" id="PF01435">
    <property type="entry name" value="Peptidase_M48"/>
    <property type="match status" value="1"/>
</dbReference>
<dbReference type="InterPro" id="IPR051156">
    <property type="entry name" value="Mito/Outer_Membr_Metalloprot"/>
</dbReference>
<feature type="domain" description="Peptidase M48" evidence="7">
    <location>
        <begin position="99"/>
        <end position="315"/>
    </location>
</feature>
<dbReference type="EMBL" id="FOFN01000002">
    <property type="protein sequence ID" value="SEQ57804.1"/>
    <property type="molecule type" value="Genomic_DNA"/>
</dbReference>
<comment type="cofactor">
    <cofactor evidence="6">
        <name>Zn(2+)</name>
        <dbReference type="ChEBI" id="CHEBI:29105"/>
    </cofactor>
    <text evidence="6">Binds 1 zinc ion per subunit.</text>
</comment>
<evidence type="ECO:0000256" key="3">
    <source>
        <dbReference type="ARBA" id="ARBA00022801"/>
    </source>
</evidence>
<evidence type="ECO:0000256" key="5">
    <source>
        <dbReference type="ARBA" id="ARBA00023049"/>
    </source>
</evidence>
<dbReference type="OrthoDB" id="910748at2"/>
<dbReference type="AlphaFoldDB" id="A0A1H9H642"/>
<evidence type="ECO:0000256" key="6">
    <source>
        <dbReference type="RuleBase" id="RU003983"/>
    </source>
</evidence>
<evidence type="ECO:0000256" key="1">
    <source>
        <dbReference type="ARBA" id="ARBA00022670"/>
    </source>
</evidence>
<dbReference type="GO" id="GO:0004222">
    <property type="term" value="F:metalloendopeptidase activity"/>
    <property type="evidence" value="ECO:0007669"/>
    <property type="project" value="InterPro"/>
</dbReference>
<evidence type="ECO:0000313" key="9">
    <source>
        <dbReference type="Proteomes" id="UP000198999"/>
    </source>
</evidence>